<evidence type="ECO:0000313" key="2">
    <source>
        <dbReference type="Proteomes" id="UP000447393"/>
    </source>
</evidence>
<name>A0A845E571_9BACI</name>
<dbReference type="RefSeq" id="WP_160913701.1">
    <property type="nucleotide sequence ID" value="NZ_WMEZ01000002.1"/>
</dbReference>
<dbReference type="OrthoDB" id="1047417at2"/>
<dbReference type="Proteomes" id="UP000447393">
    <property type="component" value="Unassembled WGS sequence"/>
</dbReference>
<reference evidence="1 2" key="1">
    <citation type="submission" date="2019-11" db="EMBL/GenBank/DDBJ databases">
        <title>Genome sequences of 17 halophilic strains isolated from different environments.</title>
        <authorList>
            <person name="Furrow R.E."/>
        </authorList>
    </citation>
    <scope>NUCLEOTIDE SEQUENCE [LARGE SCALE GENOMIC DNA]</scope>
    <source>
        <strain evidence="1 2">22505_10_Sand</strain>
    </source>
</reference>
<protein>
    <submittedName>
        <fullName evidence="1">Uncharacterized protein</fullName>
    </submittedName>
</protein>
<gene>
    <name evidence="1" type="ORF">GLV98_07620</name>
</gene>
<evidence type="ECO:0000313" key="1">
    <source>
        <dbReference type="EMBL" id="MYL49349.1"/>
    </source>
</evidence>
<sequence>MNYIIAINAFYEQQGLNPLTSAAINLWHSLMHVNNKSRWKKSSLLRWPSFM</sequence>
<accession>A0A845E571</accession>
<dbReference type="AlphaFoldDB" id="A0A845E571"/>
<organism evidence="1 2">
    <name type="scientific">Halobacillus litoralis</name>
    <dbReference type="NCBI Taxonomy" id="45668"/>
    <lineage>
        <taxon>Bacteria</taxon>
        <taxon>Bacillati</taxon>
        <taxon>Bacillota</taxon>
        <taxon>Bacilli</taxon>
        <taxon>Bacillales</taxon>
        <taxon>Bacillaceae</taxon>
        <taxon>Halobacillus</taxon>
    </lineage>
</organism>
<proteinExistence type="predicted"/>
<comment type="caution">
    <text evidence="1">The sequence shown here is derived from an EMBL/GenBank/DDBJ whole genome shotgun (WGS) entry which is preliminary data.</text>
</comment>
<dbReference type="EMBL" id="WMEZ01000002">
    <property type="protein sequence ID" value="MYL49349.1"/>
    <property type="molecule type" value="Genomic_DNA"/>
</dbReference>